<keyword evidence="2" id="KW-1185">Reference proteome</keyword>
<gene>
    <name evidence="1" type="ORF">RHMOL_Rhmol04G0231000</name>
</gene>
<dbReference type="EMBL" id="CM046391">
    <property type="protein sequence ID" value="KAI8560118.1"/>
    <property type="molecule type" value="Genomic_DNA"/>
</dbReference>
<comment type="caution">
    <text evidence="1">The sequence shown here is derived from an EMBL/GenBank/DDBJ whole genome shotgun (WGS) entry which is preliminary data.</text>
</comment>
<evidence type="ECO:0000313" key="2">
    <source>
        <dbReference type="Proteomes" id="UP001062846"/>
    </source>
</evidence>
<protein>
    <submittedName>
        <fullName evidence="1">Uncharacterized protein</fullName>
    </submittedName>
</protein>
<organism evidence="1 2">
    <name type="scientific">Rhododendron molle</name>
    <name type="common">Chinese azalea</name>
    <name type="synonym">Azalea mollis</name>
    <dbReference type="NCBI Taxonomy" id="49168"/>
    <lineage>
        <taxon>Eukaryota</taxon>
        <taxon>Viridiplantae</taxon>
        <taxon>Streptophyta</taxon>
        <taxon>Embryophyta</taxon>
        <taxon>Tracheophyta</taxon>
        <taxon>Spermatophyta</taxon>
        <taxon>Magnoliopsida</taxon>
        <taxon>eudicotyledons</taxon>
        <taxon>Gunneridae</taxon>
        <taxon>Pentapetalae</taxon>
        <taxon>asterids</taxon>
        <taxon>Ericales</taxon>
        <taxon>Ericaceae</taxon>
        <taxon>Ericoideae</taxon>
        <taxon>Rhodoreae</taxon>
        <taxon>Rhododendron</taxon>
    </lineage>
</organism>
<proteinExistence type="predicted"/>
<reference evidence="1" key="1">
    <citation type="submission" date="2022-02" db="EMBL/GenBank/DDBJ databases">
        <title>Plant Genome Project.</title>
        <authorList>
            <person name="Zhang R.-G."/>
        </authorList>
    </citation>
    <scope>NUCLEOTIDE SEQUENCE</scope>
    <source>
        <strain evidence="1">AT1</strain>
    </source>
</reference>
<dbReference type="Proteomes" id="UP001062846">
    <property type="component" value="Chromosome 4"/>
</dbReference>
<accession>A0ACC0P393</accession>
<name>A0ACC0P393_RHOML</name>
<evidence type="ECO:0000313" key="1">
    <source>
        <dbReference type="EMBL" id="KAI8560118.1"/>
    </source>
</evidence>
<sequence length="138" mass="15335">MEKIIPKGTYDLEKWASNYVEVRGNDQYLPGESGHFEVTKRRGNPREIREVGKGKGQEKEIWAARGFGINSEPKGSSPTITERSSTCPHVPKEQEKEKEEGKGKEAAQDLNTPSIAFTLQSGLALPRDIRSPQSLKLA</sequence>